<evidence type="ECO:0000256" key="1">
    <source>
        <dbReference type="SAM" id="MobiDB-lite"/>
    </source>
</evidence>
<reference evidence="2" key="1">
    <citation type="journal article" date="2021" name="bioRxiv">
        <title>Whole Genome Assembly and Annotation of Northern Wild Rice, Zizania palustris L., Supports a Whole Genome Duplication in the Zizania Genus.</title>
        <authorList>
            <person name="Haas M."/>
            <person name="Kono T."/>
            <person name="Macchietto M."/>
            <person name="Millas R."/>
            <person name="McGilp L."/>
            <person name="Shao M."/>
            <person name="Duquette J."/>
            <person name="Hirsch C.N."/>
            <person name="Kimball J."/>
        </authorList>
    </citation>
    <scope>NUCLEOTIDE SEQUENCE</scope>
    <source>
        <tissue evidence="2">Fresh leaf tissue</tissue>
    </source>
</reference>
<feature type="compositionally biased region" description="Pro residues" evidence="1">
    <location>
        <begin position="93"/>
        <end position="110"/>
    </location>
</feature>
<feature type="compositionally biased region" description="Basic and acidic residues" evidence="1">
    <location>
        <begin position="223"/>
        <end position="240"/>
    </location>
</feature>
<evidence type="ECO:0000313" key="2">
    <source>
        <dbReference type="EMBL" id="KAG8099173.1"/>
    </source>
</evidence>
<reference evidence="2" key="2">
    <citation type="submission" date="2021-02" db="EMBL/GenBank/DDBJ databases">
        <authorList>
            <person name="Kimball J.A."/>
            <person name="Haas M.W."/>
            <person name="Macchietto M."/>
            <person name="Kono T."/>
            <person name="Duquette J."/>
            <person name="Shao M."/>
        </authorList>
    </citation>
    <scope>NUCLEOTIDE SEQUENCE</scope>
    <source>
        <tissue evidence="2">Fresh leaf tissue</tissue>
    </source>
</reference>
<proteinExistence type="predicted"/>
<gene>
    <name evidence="2" type="ORF">GUJ93_ZPchr0013g37887</name>
</gene>
<dbReference type="OrthoDB" id="628239at2759"/>
<keyword evidence="3" id="KW-1185">Reference proteome</keyword>
<dbReference type="AlphaFoldDB" id="A0A8J5WXQ9"/>
<feature type="region of interest" description="Disordered" evidence="1">
    <location>
        <begin position="214"/>
        <end position="240"/>
    </location>
</feature>
<protein>
    <recommendedName>
        <fullName evidence="4">RRM domain-containing protein</fullName>
    </recommendedName>
</protein>
<evidence type="ECO:0000313" key="3">
    <source>
        <dbReference type="Proteomes" id="UP000729402"/>
    </source>
</evidence>
<comment type="caution">
    <text evidence="2">The sequence shown here is derived from an EMBL/GenBank/DDBJ whole genome shotgun (WGS) entry which is preliminary data.</text>
</comment>
<dbReference type="EMBL" id="JAAALK010000079">
    <property type="protein sequence ID" value="KAG8099173.1"/>
    <property type="molecule type" value="Genomic_DNA"/>
</dbReference>
<evidence type="ECO:0008006" key="4">
    <source>
        <dbReference type="Google" id="ProtNLM"/>
    </source>
</evidence>
<sequence>MLAFFFFHDLPGLQYLVSYAGPQEYGDEELANLFQEFGRTQLSTKVFIEQQNYRPEPVNVSVSIGETVKPVAVLQIQNVKLFPVVWSSVTTSRPPPIDNVHPPRPVPPQISSPRLALPGSGDDRDSESVAESCPCPPGSAARPTDDGHRGLLVGAVCGGGDDDGCSSCVEGDGRIYQLQLQEYGDDGEAEATVEDHVWWWTHLPAASRGVPACRSRRPGHLQLRPEAEDPKSAAARQEDDRKFWEDCLASGYP</sequence>
<name>A0A8J5WXQ9_ZIZPA</name>
<dbReference type="Proteomes" id="UP000729402">
    <property type="component" value="Unassembled WGS sequence"/>
</dbReference>
<feature type="region of interest" description="Disordered" evidence="1">
    <location>
        <begin position="92"/>
        <end position="147"/>
    </location>
</feature>
<organism evidence="2 3">
    <name type="scientific">Zizania palustris</name>
    <name type="common">Northern wild rice</name>
    <dbReference type="NCBI Taxonomy" id="103762"/>
    <lineage>
        <taxon>Eukaryota</taxon>
        <taxon>Viridiplantae</taxon>
        <taxon>Streptophyta</taxon>
        <taxon>Embryophyta</taxon>
        <taxon>Tracheophyta</taxon>
        <taxon>Spermatophyta</taxon>
        <taxon>Magnoliopsida</taxon>
        <taxon>Liliopsida</taxon>
        <taxon>Poales</taxon>
        <taxon>Poaceae</taxon>
        <taxon>BOP clade</taxon>
        <taxon>Oryzoideae</taxon>
        <taxon>Oryzeae</taxon>
        <taxon>Zizaniinae</taxon>
        <taxon>Zizania</taxon>
    </lineage>
</organism>
<accession>A0A8J5WXQ9</accession>